<dbReference type="PANTHER" id="PTHR36488:SF12">
    <property type="entry name" value="CASP-LIKE PROTEIN"/>
    <property type="match status" value="1"/>
</dbReference>
<dbReference type="Proteomes" id="UP000790787">
    <property type="component" value="Chromosome 17"/>
</dbReference>
<accession>A0A1S3XKD3</accession>
<evidence type="ECO:0000313" key="10">
    <source>
        <dbReference type="Proteomes" id="UP000790787"/>
    </source>
</evidence>
<evidence type="ECO:0000313" key="11">
    <source>
        <dbReference type="RefSeq" id="XP_016440127.1"/>
    </source>
</evidence>
<dbReference type="RefSeq" id="XP_016440127.1">
    <property type="nucleotide sequence ID" value="XM_016584641.1"/>
</dbReference>
<evidence type="ECO:0000256" key="2">
    <source>
        <dbReference type="ARBA" id="ARBA00007651"/>
    </source>
</evidence>
<reference evidence="10" key="1">
    <citation type="journal article" date="2014" name="Nat. Commun.">
        <title>The tobacco genome sequence and its comparison with those of tomato and potato.</title>
        <authorList>
            <person name="Sierro N."/>
            <person name="Battey J.N."/>
            <person name="Ouadi S."/>
            <person name="Bakaher N."/>
            <person name="Bovet L."/>
            <person name="Willig A."/>
            <person name="Goepfert S."/>
            <person name="Peitsch M.C."/>
            <person name="Ivanov N.V."/>
        </authorList>
    </citation>
    <scope>NUCLEOTIDE SEQUENCE [LARGE SCALE GENOMIC DNA]</scope>
</reference>
<keyword evidence="5 7" id="KW-1133">Transmembrane helix</keyword>
<feature type="region of interest" description="Disordered" evidence="8">
    <location>
        <begin position="1"/>
        <end position="20"/>
    </location>
</feature>
<dbReference type="InterPro" id="IPR006459">
    <property type="entry name" value="CASP/CASPL"/>
</dbReference>
<evidence type="ECO:0000256" key="1">
    <source>
        <dbReference type="ARBA" id="ARBA00004651"/>
    </source>
</evidence>
<dbReference type="InterPro" id="IPR044173">
    <property type="entry name" value="CASPL"/>
</dbReference>
<evidence type="ECO:0000256" key="3">
    <source>
        <dbReference type="ARBA" id="ARBA00022475"/>
    </source>
</evidence>
<dbReference type="Pfam" id="PF04535">
    <property type="entry name" value="CASP_dom"/>
    <property type="match status" value="1"/>
</dbReference>
<name>A0A1S3XKD3_TOBAC</name>
<dbReference type="AlphaFoldDB" id="A0A1S3XKD3"/>
<evidence type="ECO:0000256" key="7">
    <source>
        <dbReference type="RuleBase" id="RU361233"/>
    </source>
</evidence>
<evidence type="ECO:0000256" key="4">
    <source>
        <dbReference type="ARBA" id="ARBA00022692"/>
    </source>
</evidence>
<sequence length="186" mass="20017">MKSGGVEAGEDSKDSKPKPKGNRGISFLDFIMRIFAIIGTLGSAIAMGKTNETLPSFTEFIRFKAEYKDLPTFTFFVVANGIVSAYLAVSLVLSILHIVMAGARITRVVLVFFDTVMMSFLTSGASAAAAIVYLAHKGNERANWIAICQQYNSFCDRASGSLVGSFIGVLVFVLLIILSALALSRN</sequence>
<evidence type="ECO:0000259" key="9">
    <source>
        <dbReference type="Pfam" id="PF04535"/>
    </source>
</evidence>
<feature type="domain" description="Casparian strip membrane protein" evidence="9">
    <location>
        <begin position="23"/>
        <end position="170"/>
    </location>
</feature>
<organism evidence="10 11">
    <name type="scientific">Nicotiana tabacum</name>
    <name type="common">Common tobacco</name>
    <dbReference type="NCBI Taxonomy" id="4097"/>
    <lineage>
        <taxon>Eukaryota</taxon>
        <taxon>Viridiplantae</taxon>
        <taxon>Streptophyta</taxon>
        <taxon>Embryophyta</taxon>
        <taxon>Tracheophyta</taxon>
        <taxon>Spermatophyta</taxon>
        <taxon>Magnoliopsida</taxon>
        <taxon>eudicotyledons</taxon>
        <taxon>Gunneridae</taxon>
        <taxon>Pentapetalae</taxon>
        <taxon>asterids</taxon>
        <taxon>lamiids</taxon>
        <taxon>Solanales</taxon>
        <taxon>Solanaceae</taxon>
        <taxon>Nicotianoideae</taxon>
        <taxon>Nicotianeae</taxon>
        <taxon>Nicotiana</taxon>
    </lineage>
</organism>
<dbReference type="OMA" id="VNWFAIC"/>
<feature type="transmembrane region" description="Helical" evidence="7">
    <location>
        <begin position="108"/>
        <end position="135"/>
    </location>
</feature>
<reference evidence="11" key="2">
    <citation type="submission" date="2025-08" db="UniProtKB">
        <authorList>
            <consortium name="RefSeq"/>
        </authorList>
    </citation>
    <scope>IDENTIFICATION</scope>
    <source>
        <tissue evidence="11">Leaf</tissue>
    </source>
</reference>
<keyword evidence="10" id="KW-1185">Reference proteome</keyword>
<dbReference type="GO" id="GO:0042545">
    <property type="term" value="P:cell wall modification"/>
    <property type="evidence" value="ECO:0000318"/>
    <property type="project" value="GO_Central"/>
</dbReference>
<evidence type="ECO:0000256" key="6">
    <source>
        <dbReference type="ARBA" id="ARBA00023136"/>
    </source>
</evidence>
<dbReference type="STRING" id="4097.A0A1S3XKD3"/>
<dbReference type="GO" id="GO:0005886">
    <property type="term" value="C:plasma membrane"/>
    <property type="evidence" value="ECO:0000318"/>
    <property type="project" value="GO_Central"/>
</dbReference>
<dbReference type="InterPro" id="IPR006702">
    <property type="entry name" value="CASP_dom"/>
</dbReference>
<comment type="subcellular location">
    <subcellularLocation>
        <location evidence="1 7">Cell membrane</location>
        <topology evidence="1 7">Multi-pass membrane protein</topology>
    </subcellularLocation>
</comment>
<dbReference type="KEGG" id="nta:107765946"/>
<feature type="transmembrane region" description="Helical" evidence="7">
    <location>
        <begin position="162"/>
        <end position="183"/>
    </location>
</feature>
<keyword evidence="3 7" id="KW-1003">Cell membrane</keyword>
<dbReference type="NCBIfam" id="TIGR01569">
    <property type="entry name" value="A_tha_TIGR01569"/>
    <property type="match status" value="1"/>
</dbReference>
<feature type="transmembrane region" description="Helical" evidence="7">
    <location>
        <begin position="25"/>
        <end position="47"/>
    </location>
</feature>
<comment type="subunit">
    <text evidence="7">Homodimer and heterodimers.</text>
</comment>
<evidence type="ECO:0000256" key="5">
    <source>
        <dbReference type="ARBA" id="ARBA00022989"/>
    </source>
</evidence>
<evidence type="ECO:0000256" key="8">
    <source>
        <dbReference type="SAM" id="MobiDB-lite"/>
    </source>
</evidence>
<proteinExistence type="inferred from homology"/>
<dbReference type="OrthoDB" id="753675at2759"/>
<dbReference type="GeneID" id="107765946"/>
<protein>
    <recommendedName>
        <fullName evidence="7">CASP-like protein</fullName>
    </recommendedName>
</protein>
<dbReference type="RefSeq" id="XP_016440127.1">
    <property type="nucleotide sequence ID" value="XM_016584641.2"/>
</dbReference>
<feature type="transmembrane region" description="Helical" evidence="7">
    <location>
        <begin position="73"/>
        <end position="96"/>
    </location>
</feature>
<keyword evidence="4 7" id="KW-0812">Transmembrane</keyword>
<comment type="similarity">
    <text evidence="2 7">Belongs to the Casparian strip membrane proteins (CASP) family.</text>
</comment>
<gene>
    <name evidence="11" type="primary">LOC107765946</name>
</gene>
<dbReference type="GO" id="GO:0007043">
    <property type="term" value="P:cell-cell junction assembly"/>
    <property type="evidence" value="ECO:0000318"/>
    <property type="project" value="GO_Central"/>
</dbReference>
<dbReference type="PANTHER" id="PTHR36488">
    <property type="entry name" value="CASP-LIKE PROTEIN 1U1"/>
    <property type="match status" value="1"/>
</dbReference>
<keyword evidence="6 7" id="KW-0472">Membrane</keyword>
<dbReference type="PaxDb" id="4097-A0A1S3XKD3"/>